<comment type="caution">
    <text evidence="9">The sequence shown here is derived from an EMBL/GenBank/DDBJ whole genome shotgun (WGS) entry which is preliminary data.</text>
</comment>
<organism evidence="9 10">
    <name type="scientific">Penicillium expansum</name>
    <name type="common">Blue mold rot fungus</name>
    <dbReference type="NCBI Taxonomy" id="27334"/>
    <lineage>
        <taxon>Eukaryota</taxon>
        <taxon>Fungi</taxon>
        <taxon>Dikarya</taxon>
        <taxon>Ascomycota</taxon>
        <taxon>Pezizomycotina</taxon>
        <taxon>Eurotiomycetes</taxon>
        <taxon>Eurotiomycetidae</taxon>
        <taxon>Eurotiales</taxon>
        <taxon>Aspergillaceae</taxon>
        <taxon>Penicillium</taxon>
    </lineage>
</organism>
<evidence type="ECO:0000256" key="5">
    <source>
        <dbReference type="ARBA" id="ARBA00023274"/>
    </source>
</evidence>
<evidence type="ECO:0000256" key="6">
    <source>
        <dbReference type="ARBA" id="ARBA00033752"/>
    </source>
</evidence>
<evidence type="ECO:0000256" key="8">
    <source>
        <dbReference type="SAM" id="MobiDB-lite"/>
    </source>
</evidence>
<dbReference type="PANTHER" id="PTHR28595">
    <property type="entry name" value="39S RIBOSOMAL PROTEIN L54, MITOCHONDRIAL"/>
    <property type="match status" value="1"/>
</dbReference>
<dbReference type="VEuPathDB" id="FungiDB:PEXP_002470"/>
<dbReference type="GeneID" id="27681295"/>
<dbReference type="STRING" id="27334.A0A0A2I251"/>
<dbReference type="Proteomes" id="UP000030143">
    <property type="component" value="Unassembled WGS sequence"/>
</dbReference>
<evidence type="ECO:0000313" key="9">
    <source>
        <dbReference type="EMBL" id="KGO61530.1"/>
    </source>
</evidence>
<evidence type="ECO:0000256" key="1">
    <source>
        <dbReference type="ARBA" id="ARBA00004173"/>
    </source>
</evidence>
<dbReference type="PANTHER" id="PTHR28595:SF1">
    <property type="entry name" value="LARGE RIBOSOMAL SUBUNIT PROTEIN ML54"/>
    <property type="match status" value="1"/>
</dbReference>
<dbReference type="InterPro" id="IPR013870">
    <property type="entry name" value="Ribosomal_mL54"/>
</dbReference>
<sequence>MICKTCRTTMLSRFNQQPVIRTASACARQLPLVRSQFRSYSSGSNPPVAATPSPPSPRQPTVGDLTTPSAISSATPGVSQPLSTPEGVHTDANAGASTKPTVVRPPSSCPAGTKLNGLNYFKNKPDVFAKEDSEYPDWLWNLLGDSAKDSKTKQGGVDPSTLNKKQRKRYEKKLAARTGPLAAKIPAHHHAHDITPAPYNRDAPSADAMADATEGFEQRSEIIKSARDARRKAIKESNFLRGL</sequence>
<keyword evidence="10" id="KW-1185">Reference proteome</keyword>
<dbReference type="GO" id="GO:0005762">
    <property type="term" value="C:mitochondrial large ribosomal subunit"/>
    <property type="evidence" value="ECO:0007669"/>
    <property type="project" value="TreeGrafter"/>
</dbReference>
<feature type="compositionally biased region" description="Polar residues" evidence="8">
    <location>
        <begin position="64"/>
        <end position="83"/>
    </location>
</feature>
<evidence type="ECO:0000313" key="10">
    <source>
        <dbReference type="Proteomes" id="UP000030143"/>
    </source>
</evidence>
<evidence type="ECO:0000256" key="2">
    <source>
        <dbReference type="ARBA" id="ARBA00022946"/>
    </source>
</evidence>
<dbReference type="RefSeq" id="XP_016602322.1">
    <property type="nucleotide sequence ID" value="XM_016745875.1"/>
</dbReference>
<keyword evidence="2" id="KW-0809">Transit peptide</keyword>
<keyword evidence="4" id="KW-0496">Mitochondrion</keyword>
<proteinExistence type="inferred from homology"/>
<dbReference type="AlphaFoldDB" id="A0A0A2I251"/>
<evidence type="ECO:0000256" key="3">
    <source>
        <dbReference type="ARBA" id="ARBA00022980"/>
    </source>
</evidence>
<reference evidence="9 10" key="1">
    <citation type="journal article" date="2015" name="Mol. Plant Microbe Interact.">
        <title>Genome, transcriptome, and functional analyses of Penicillium expansum provide new insights into secondary metabolism and pathogenicity.</title>
        <authorList>
            <person name="Ballester A.R."/>
            <person name="Marcet-Houben M."/>
            <person name="Levin E."/>
            <person name="Sela N."/>
            <person name="Selma-Lazaro C."/>
            <person name="Carmona L."/>
            <person name="Wisniewski M."/>
            <person name="Droby S."/>
            <person name="Gonzalez-Candelas L."/>
            <person name="Gabaldon T."/>
        </authorList>
    </citation>
    <scope>NUCLEOTIDE SEQUENCE [LARGE SCALE GENOMIC DNA]</scope>
    <source>
        <strain evidence="9 10">MD-8</strain>
    </source>
</reference>
<comment type="similarity">
    <text evidence="6">Belongs to the mitochondrion-specific ribosomal protein mL54 family.</text>
</comment>
<protein>
    <recommendedName>
        <fullName evidence="7">Large ribosomal subunit protein mL54</fullName>
    </recommendedName>
</protein>
<dbReference type="OrthoDB" id="10252718at2759"/>
<evidence type="ECO:0000256" key="4">
    <source>
        <dbReference type="ARBA" id="ARBA00023128"/>
    </source>
</evidence>
<comment type="subcellular location">
    <subcellularLocation>
        <location evidence="1">Mitochondrion</location>
    </subcellularLocation>
</comment>
<keyword evidence="3 9" id="KW-0689">Ribosomal protein</keyword>
<feature type="region of interest" description="Disordered" evidence="8">
    <location>
        <begin position="38"/>
        <end position="114"/>
    </location>
</feature>
<dbReference type="GO" id="GO:0003735">
    <property type="term" value="F:structural constituent of ribosome"/>
    <property type="evidence" value="ECO:0007669"/>
    <property type="project" value="TreeGrafter"/>
</dbReference>
<keyword evidence="5" id="KW-0687">Ribonucleoprotein</keyword>
<accession>A0A0A2I251</accession>
<feature type="region of interest" description="Disordered" evidence="8">
    <location>
        <begin position="147"/>
        <end position="167"/>
    </location>
</feature>
<name>A0A0A2I251_PENEN</name>
<dbReference type="HOGENOM" id="CLU_086132_0_0_1"/>
<dbReference type="PhylomeDB" id="A0A0A2I251"/>
<dbReference type="Pfam" id="PF08561">
    <property type="entry name" value="Ribosomal_L37"/>
    <property type="match status" value="1"/>
</dbReference>
<evidence type="ECO:0000256" key="7">
    <source>
        <dbReference type="ARBA" id="ARBA00035179"/>
    </source>
</evidence>
<dbReference type="EMBL" id="JQFZ01000034">
    <property type="protein sequence ID" value="KGO61530.1"/>
    <property type="molecule type" value="Genomic_DNA"/>
</dbReference>
<gene>
    <name evidence="9" type="ORF">PEX2_086050</name>
</gene>